<accession>A0A139H5R3</accession>
<name>A0A139H5R3_9PEZI</name>
<protein>
    <submittedName>
        <fullName evidence="1">Uncharacterized protein</fullName>
    </submittedName>
</protein>
<keyword evidence="2" id="KW-1185">Reference proteome</keyword>
<organism evidence="1 2">
    <name type="scientific">Pseudocercospora eumusae</name>
    <dbReference type="NCBI Taxonomy" id="321146"/>
    <lineage>
        <taxon>Eukaryota</taxon>
        <taxon>Fungi</taxon>
        <taxon>Dikarya</taxon>
        <taxon>Ascomycota</taxon>
        <taxon>Pezizomycotina</taxon>
        <taxon>Dothideomycetes</taxon>
        <taxon>Dothideomycetidae</taxon>
        <taxon>Mycosphaerellales</taxon>
        <taxon>Mycosphaerellaceae</taxon>
        <taxon>Pseudocercospora</taxon>
    </lineage>
</organism>
<dbReference type="EMBL" id="LFZN01000135">
    <property type="protein sequence ID" value="KXS97709.1"/>
    <property type="molecule type" value="Genomic_DNA"/>
</dbReference>
<evidence type="ECO:0000313" key="2">
    <source>
        <dbReference type="Proteomes" id="UP000070133"/>
    </source>
</evidence>
<proteinExistence type="predicted"/>
<sequence>MAVDECGSKDHLQANARQKHMDRILLHHPSWGAHFLFGEVFLLTRADIISRALGDLQSRPFHRSQQVLREEFYIYHVGGTGSEAISSQECNGESPEV</sequence>
<comment type="caution">
    <text evidence="1">The sequence shown here is derived from an EMBL/GenBank/DDBJ whole genome shotgun (WGS) entry which is preliminary data.</text>
</comment>
<dbReference type="Proteomes" id="UP000070133">
    <property type="component" value="Unassembled WGS sequence"/>
</dbReference>
<evidence type="ECO:0000313" key="1">
    <source>
        <dbReference type="EMBL" id="KXS97709.1"/>
    </source>
</evidence>
<dbReference type="AlphaFoldDB" id="A0A139H5R3"/>
<gene>
    <name evidence="1" type="ORF">AC578_8848</name>
</gene>
<reference evidence="1 2" key="1">
    <citation type="submission" date="2015-07" db="EMBL/GenBank/DDBJ databases">
        <title>Comparative genomics of the Sigatoka disease complex on banana suggests a link between parallel evolutionary changes in Pseudocercospora fijiensis and Pseudocercospora eumusae and increased virulence on the banana host.</title>
        <authorList>
            <person name="Chang T.-C."/>
            <person name="Salvucci A."/>
            <person name="Crous P.W."/>
            <person name="Stergiopoulos I."/>
        </authorList>
    </citation>
    <scope>NUCLEOTIDE SEQUENCE [LARGE SCALE GENOMIC DNA]</scope>
    <source>
        <strain evidence="1 2">CBS 114824</strain>
    </source>
</reference>